<comment type="caution">
    <text evidence="3">The sequence shown here is derived from an EMBL/GenBank/DDBJ whole genome shotgun (WGS) entry which is preliminary data.</text>
</comment>
<dbReference type="Proteomes" id="UP000295281">
    <property type="component" value="Unassembled WGS sequence"/>
</dbReference>
<accession>A0A4R6UWR0</accession>
<dbReference type="AlphaFoldDB" id="A0A4R6UWR0"/>
<evidence type="ECO:0000256" key="2">
    <source>
        <dbReference type="SAM" id="Phobius"/>
    </source>
</evidence>
<feature type="transmembrane region" description="Helical" evidence="2">
    <location>
        <begin position="143"/>
        <end position="165"/>
    </location>
</feature>
<feature type="region of interest" description="Disordered" evidence="1">
    <location>
        <begin position="173"/>
        <end position="255"/>
    </location>
</feature>
<reference evidence="3 4" key="1">
    <citation type="submission" date="2019-03" db="EMBL/GenBank/DDBJ databases">
        <title>Genomic Encyclopedia of Type Strains, Phase IV (KMG-IV): sequencing the most valuable type-strain genomes for metagenomic binning, comparative biology and taxonomic classification.</title>
        <authorList>
            <person name="Goeker M."/>
        </authorList>
    </citation>
    <scope>NUCLEOTIDE SEQUENCE [LARGE SCALE GENOMIC DNA]</scope>
    <source>
        <strain evidence="3 4">DSM 46770</strain>
    </source>
</reference>
<sequence>MGAFRLEWRVAVRPEGVVYAARDASGRAVSVAMLSSGAAGDAAARDRFSAAVLEGAGVSRAPQVLASGVSASSAAWVAVASGGRGAEVFLEPVAVASRPGAGGPGYVPYWASSTSTGTSRWSWPRGSGAALAGAGSGGSNRGLVAGVVALLALVVALLLVLYFFLSGLSRQAYSTPSESPSGPGASPSAGVSPSPSPSGGSGGSSPPASPSGRDGSGEPSPEGSRSPSAPVPSVSLDEDDYGEFPVDPGNPEDLV</sequence>
<keyword evidence="2" id="KW-0472">Membrane</keyword>
<name>A0A4R6UWR0_9ACTN</name>
<gene>
    <name evidence="3" type="ORF">EV190_11211</name>
</gene>
<organism evidence="3 4">
    <name type="scientific">Actinorugispora endophytica</name>
    <dbReference type="NCBI Taxonomy" id="1605990"/>
    <lineage>
        <taxon>Bacteria</taxon>
        <taxon>Bacillati</taxon>
        <taxon>Actinomycetota</taxon>
        <taxon>Actinomycetes</taxon>
        <taxon>Streptosporangiales</taxon>
        <taxon>Nocardiopsidaceae</taxon>
        <taxon>Actinorugispora</taxon>
    </lineage>
</organism>
<evidence type="ECO:0000313" key="3">
    <source>
        <dbReference type="EMBL" id="TDQ50706.1"/>
    </source>
</evidence>
<keyword evidence="4" id="KW-1185">Reference proteome</keyword>
<feature type="compositionally biased region" description="Low complexity" evidence="1">
    <location>
        <begin position="204"/>
        <end position="235"/>
    </location>
</feature>
<proteinExistence type="predicted"/>
<evidence type="ECO:0000256" key="1">
    <source>
        <dbReference type="SAM" id="MobiDB-lite"/>
    </source>
</evidence>
<dbReference type="EMBL" id="SNYN01000012">
    <property type="protein sequence ID" value="TDQ50706.1"/>
    <property type="molecule type" value="Genomic_DNA"/>
</dbReference>
<protein>
    <submittedName>
        <fullName evidence="3">Uncharacterized protein</fullName>
    </submittedName>
</protein>
<keyword evidence="2" id="KW-0812">Transmembrane</keyword>
<keyword evidence="2" id="KW-1133">Transmembrane helix</keyword>
<feature type="compositionally biased region" description="Low complexity" evidence="1">
    <location>
        <begin position="174"/>
        <end position="193"/>
    </location>
</feature>
<evidence type="ECO:0000313" key="4">
    <source>
        <dbReference type="Proteomes" id="UP000295281"/>
    </source>
</evidence>